<dbReference type="EMBL" id="JYDQ01001462">
    <property type="protein sequence ID" value="KRY05167.1"/>
    <property type="molecule type" value="Genomic_DNA"/>
</dbReference>
<name>A0A0V0YXY1_9BILA</name>
<feature type="non-terminal residue" evidence="1">
    <location>
        <position position="1"/>
    </location>
</feature>
<dbReference type="PANTHER" id="PTHR22955">
    <property type="entry name" value="RETROTRANSPOSON"/>
    <property type="match status" value="1"/>
</dbReference>
<reference evidence="1 2" key="1">
    <citation type="submission" date="2015-01" db="EMBL/GenBank/DDBJ databases">
        <title>Evolution of Trichinella species and genotypes.</title>
        <authorList>
            <person name="Korhonen P.K."/>
            <person name="Edoardo P."/>
            <person name="Giuseppe L.R."/>
            <person name="Gasser R.B."/>
        </authorList>
    </citation>
    <scope>NUCLEOTIDE SEQUENCE [LARGE SCALE GENOMIC DNA]</scope>
    <source>
        <strain evidence="1">ISS2496</strain>
    </source>
</reference>
<dbReference type="PANTHER" id="PTHR22955:SF66">
    <property type="entry name" value="INTEGRASE CATALYTIC DOMAIN-CONTAINING PROTEIN"/>
    <property type="match status" value="1"/>
</dbReference>
<dbReference type="Proteomes" id="UP000054783">
    <property type="component" value="Unassembled WGS sequence"/>
</dbReference>
<organism evidence="1 2">
    <name type="scientific">Trichinella patagoniensis</name>
    <dbReference type="NCBI Taxonomy" id="990121"/>
    <lineage>
        <taxon>Eukaryota</taxon>
        <taxon>Metazoa</taxon>
        <taxon>Ecdysozoa</taxon>
        <taxon>Nematoda</taxon>
        <taxon>Enoplea</taxon>
        <taxon>Dorylaimia</taxon>
        <taxon>Trichinellida</taxon>
        <taxon>Trichinellidae</taxon>
        <taxon>Trichinella</taxon>
    </lineage>
</organism>
<gene>
    <name evidence="1" type="ORF">T12_14468</name>
</gene>
<dbReference type="OrthoDB" id="5872779at2759"/>
<sequence length="148" mass="17248">LWQTGMAWDDNQPAEVELQWAYFCYVCYVRKELALDVEACHCWSDCKVALGWINGDANRWKLFVANRVREIQALTPSLWWRPPETWPEAECEERIESLEVLEKESRATAVLVTVSPPQDAGNVINPRRYSSFERLIRVMNAFLRDNVA</sequence>
<evidence type="ECO:0000313" key="2">
    <source>
        <dbReference type="Proteomes" id="UP000054783"/>
    </source>
</evidence>
<comment type="caution">
    <text evidence="1">The sequence shown here is derived from an EMBL/GenBank/DDBJ whole genome shotgun (WGS) entry which is preliminary data.</text>
</comment>
<evidence type="ECO:0000313" key="1">
    <source>
        <dbReference type="EMBL" id="KRY05167.1"/>
    </source>
</evidence>
<proteinExistence type="predicted"/>
<dbReference type="AlphaFoldDB" id="A0A0V0YXY1"/>
<protein>
    <submittedName>
        <fullName evidence="1">Uncharacterized protein</fullName>
    </submittedName>
</protein>
<accession>A0A0V0YXY1</accession>
<keyword evidence="2" id="KW-1185">Reference proteome</keyword>